<dbReference type="AlphaFoldDB" id="A0A858ZPJ5"/>
<sequence>MLHLIRLRALRAPAATGLTHAIAPATAACALERALLAALGQRRPHLLNHLVDQAGPQAFAQALATLEARQMVEALCLLADAPRASVCAHLPPSARRRWPTAQARRPRGWRALLRRA</sequence>
<protein>
    <submittedName>
        <fullName evidence="1">Uncharacterized protein</fullName>
    </submittedName>
</protein>
<reference evidence="1 2" key="1">
    <citation type="submission" date="2020-05" db="EMBL/GenBank/DDBJ databases">
        <title>Complete genome sequence of Alicycliphilus denitrificans DP3.</title>
        <authorList>
            <person name="Chen X."/>
        </authorList>
    </citation>
    <scope>NUCLEOTIDE SEQUENCE [LARGE SCALE GENOMIC DNA]</scope>
    <source>
        <strain evidence="1 2">DP3</strain>
    </source>
</reference>
<proteinExistence type="predicted"/>
<evidence type="ECO:0000313" key="2">
    <source>
        <dbReference type="Proteomes" id="UP000500755"/>
    </source>
</evidence>
<organism evidence="1 2">
    <name type="scientific">Alicycliphilus denitrificans</name>
    <dbReference type="NCBI Taxonomy" id="179636"/>
    <lineage>
        <taxon>Bacteria</taxon>
        <taxon>Pseudomonadati</taxon>
        <taxon>Pseudomonadota</taxon>
        <taxon>Betaproteobacteria</taxon>
        <taxon>Burkholderiales</taxon>
        <taxon>Comamonadaceae</taxon>
        <taxon>Alicycliphilus</taxon>
    </lineage>
</organism>
<dbReference type="Proteomes" id="UP000500755">
    <property type="component" value="Chromosome"/>
</dbReference>
<name>A0A858ZPJ5_9BURK</name>
<accession>A0A858ZPJ5</accession>
<dbReference type="RefSeq" id="WP_013517483.1">
    <property type="nucleotide sequence ID" value="NZ_CP051298.1"/>
</dbReference>
<evidence type="ECO:0000313" key="1">
    <source>
        <dbReference type="EMBL" id="QKD42708.1"/>
    </source>
</evidence>
<gene>
    <name evidence="1" type="ORF">HF896_03405</name>
</gene>
<dbReference type="PROSITE" id="PS51257">
    <property type="entry name" value="PROKAR_LIPOPROTEIN"/>
    <property type="match status" value="1"/>
</dbReference>
<dbReference type="EMBL" id="CP051298">
    <property type="protein sequence ID" value="QKD42708.1"/>
    <property type="molecule type" value="Genomic_DNA"/>
</dbReference>